<dbReference type="AlphaFoldDB" id="A0A508X9Q4"/>
<sequence length="23" mass="2833">MERFKPLVLWIFACVVLLTQRLR</sequence>
<dbReference type="EMBL" id="CABFNB010000134">
    <property type="protein sequence ID" value="VTZ64673.1"/>
    <property type="molecule type" value="Genomic_DNA"/>
</dbReference>
<accession>A0A508X9Q4</accession>
<gene>
    <name evidence="1" type="ORF">EMEDMD4_650028</name>
</gene>
<proteinExistence type="predicted"/>
<dbReference type="Proteomes" id="UP000507954">
    <property type="component" value="Unassembled WGS sequence"/>
</dbReference>
<protein>
    <submittedName>
        <fullName evidence="1">Uncharacterized protein</fullName>
    </submittedName>
</protein>
<organism evidence="1">
    <name type="scientific">Sinorhizobium medicae</name>
    <dbReference type="NCBI Taxonomy" id="110321"/>
    <lineage>
        <taxon>Bacteria</taxon>
        <taxon>Pseudomonadati</taxon>
        <taxon>Pseudomonadota</taxon>
        <taxon>Alphaproteobacteria</taxon>
        <taxon>Hyphomicrobiales</taxon>
        <taxon>Rhizobiaceae</taxon>
        <taxon>Sinorhizobium/Ensifer group</taxon>
        <taxon>Sinorhizobium</taxon>
    </lineage>
</organism>
<name>A0A508X9Q4_9HYPH</name>
<evidence type="ECO:0000313" key="1">
    <source>
        <dbReference type="EMBL" id="VTZ64673.1"/>
    </source>
</evidence>
<reference evidence="1" key="1">
    <citation type="submission" date="2019-06" db="EMBL/GenBank/DDBJ databases">
        <authorList>
            <person name="Le Quere A."/>
            <person name="Colella S."/>
        </authorList>
    </citation>
    <scope>NUCLEOTIDE SEQUENCE</scope>
    <source>
        <strain evidence="1">EmedicaeMD41</strain>
    </source>
</reference>